<accession>B0DMF1</accession>
<dbReference type="KEGG" id="lbc:LACBIDRAFT_304821"/>
<evidence type="ECO:0000256" key="1">
    <source>
        <dbReference type="SAM" id="MobiDB-lite"/>
    </source>
</evidence>
<feature type="region of interest" description="Disordered" evidence="1">
    <location>
        <begin position="740"/>
        <end position="769"/>
    </location>
</feature>
<gene>
    <name evidence="2" type="ORF">LACBIDRAFT_304821</name>
</gene>
<dbReference type="STRING" id="486041.B0DMF1"/>
<name>B0DMF1_LACBS</name>
<evidence type="ECO:0000313" key="2">
    <source>
        <dbReference type="EMBL" id="EDR04274.1"/>
    </source>
</evidence>
<dbReference type="AlphaFoldDB" id="B0DMF1"/>
<evidence type="ECO:0000313" key="3">
    <source>
        <dbReference type="Proteomes" id="UP000001194"/>
    </source>
</evidence>
<dbReference type="OrthoDB" id="3039677at2759"/>
<dbReference type="GeneID" id="6080789"/>
<dbReference type="PANTHER" id="PTHR46579">
    <property type="entry name" value="F5/8 TYPE C DOMAIN-CONTAINING PROTEIN-RELATED"/>
    <property type="match status" value="1"/>
</dbReference>
<dbReference type="InterPro" id="IPR004242">
    <property type="entry name" value="Transposase_21"/>
</dbReference>
<keyword evidence="3" id="KW-1185">Reference proteome</keyword>
<organism evidence="3">
    <name type="scientific">Laccaria bicolor (strain S238N-H82 / ATCC MYA-4686)</name>
    <name type="common">Bicoloured deceiver</name>
    <name type="synonym">Laccaria laccata var. bicolor</name>
    <dbReference type="NCBI Taxonomy" id="486041"/>
    <lineage>
        <taxon>Eukaryota</taxon>
        <taxon>Fungi</taxon>
        <taxon>Dikarya</taxon>
        <taxon>Basidiomycota</taxon>
        <taxon>Agaricomycotina</taxon>
        <taxon>Agaricomycetes</taxon>
        <taxon>Agaricomycetidae</taxon>
        <taxon>Agaricales</taxon>
        <taxon>Agaricineae</taxon>
        <taxon>Hydnangiaceae</taxon>
        <taxon>Laccaria</taxon>
    </lineage>
</organism>
<dbReference type="Proteomes" id="UP000001194">
    <property type="component" value="Unassembled WGS sequence"/>
</dbReference>
<dbReference type="HOGENOM" id="CLU_002101_0_0_1"/>
<dbReference type="Pfam" id="PF02992">
    <property type="entry name" value="Transposase_21"/>
    <property type="match status" value="1"/>
</dbReference>
<sequence length="1266" mass="143286">MHSAHASSRRSARPKDCICKCRSHCTIYNLSTGVYEGGGNWLSRSTRDQHSRDDRRLERAGLTTGVDAQHVSTPGQQISNGIQLIREELDLRCQLPVSSPLTPFTFANDPLTHGDYIFPAEADILRPNSGVHALRPDCYANGAFLETELRFCELLARLTNMESTEETDMLTDHLRDELWRMHREKELQWVQQRSPLVNDKVVINTEIHFYEYGPKNPVLKAASLVSLALQYIYFTPRRAVRVYLGGLKDILRSTGTHPSLIREILKDPHTASSQFRLEGVTHQYIACSSCHSLYPLKPGDSPVNISQLALPRCPFKKTPSSSLCNTPLWTQHKVGPDQIRFKPCKRYLHQDLKAWLGRLLSRKGIEEILDRPLRTPPADLDSPIDDIWLSPVFRDLKDSSGQPFLSGPVGEGRLVFSFAMDSFDPFGMKTAKQSASSTGMWLVCLNFPEETRYLQENLFFAGVIQGPDKPSNEQTNHYIQLIVNDLLDFWDPGVFFSRTYRYRLGRLFKAMLVPVVADMLALRQIIGSAGSTTAHYFCTFCDLDYDDIEVFDRSEWPAKDADHIRHFARLWKDAASERHQEDIFKACGVRWSALFDLPYWRPIIYSIIESMHVLDLNISQQHIRNNFQVNLAAKGGDGTTITALPVKRKRVSSKVDQASLSACIEAVKKNDPDLLYQLLRFNRKVLFTFCDDNKIKGENHNLLVGTRWVLANNIELWNSENPGVRAFLFDRTSEDVDMTIYSDDEDDSSSEGGDASLDTQPMGETAGHAASADVDAKLARIIQHIIDKTDAQESRRKAYQQGNTSIFINLCDIIGVDYSHIDLSKRAAKSTVWDILINAVNGDPRNITNLQSFIPEKSSGERALLGKDVMEAIWEDMSFTQLPSWIGSVPRNWGTTKRGKLSADNWRVITTIHLPITLIRLWGQDNGRKKELLDNFMDLVCAVRIANMRVSSKDQIKAYNHHIARYTSGLPRLYPDQKIKPVHHAALHLGDLLELFGPVHSRSAPFYERYINFLHRVNTNQKIGDLEETFLKTSIRTSNLCAILADDEKVRQLVNEMISSLDAIAKEDVRGSRLAAMLDPTLSGHTTDADSIPFTLGESAYQLLCEIILRHRNGDLVKPTHQAIYLKQVSIHGVSYATCSSRAFRNSTVMFRLHVVSPYTPELHKAGVIDAIFKHSHGGVESFYLIVREYLPLDPTSGCVDPFRQYGFAGGYLCNRQPTSLHVLELNQVISHFALTKMRQEGYQHLIHVLPVDRCMLAFSVENTSM</sequence>
<protein>
    <submittedName>
        <fullName evidence="2">Predicted protein</fullName>
    </submittedName>
</protein>
<proteinExistence type="predicted"/>
<dbReference type="RefSeq" id="XP_001885165.1">
    <property type="nucleotide sequence ID" value="XM_001885130.1"/>
</dbReference>
<dbReference type="InParanoid" id="B0DMF1"/>
<dbReference type="EMBL" id="DS547119">
    <property type="protein sequence ID" value="EDR04274.1"/>
    <property type="molecule type" value="Genomic_DNA"/>
</dbReference>
<reference evidence="2 3" key="1">
    <citation type="journal article" date="2008" name="Nature">
        <title>The genome of Laccaria bicolor provides insights into mycorrhizal symbiosis.</title>
        <authorList>
            <person name="Martin F."/>
            <person name="Aerts A."/>
            <person name="Ahren D."/>
            <person name="Brun A."/>
            <person name="Danchin E.G.J."/>
            <person name="Duchaussoy F."/>
            <person name="Gibon J."/>
            <person name="Kohler A."/>
            <person name="Lindquist E."/>
            <person name="Pereda V."/>
            <person name="Salamov A."/>
            <person name="Shapiro H.J."/>
            <person name="Wuyts J."/>
            <person name="Blaudez D."/>
            <person name="Buee M."/>
            <person name="Brokstein P."/>
            <person name="Canbaeck B."/>
            <person name="Cohen D."/>
            <person name="Courty P.E."/>
            <person name="Coutinho P.M."/>
            <person name="Delaruelle C."/>
            <person name="Detter J.C."/>
            <person name="Deveau A."/>
            <person name="DiFazio S."/>
            <person name="Duplessis S."/>
            <person name="Fraissinet-Tachet L."/>
            <person name="Lucic E."/>
            <person name="Frey-Klett P."/>
            <person name="Fourrey C."/>
            <person name="Feussner I."/>
            <person name="Gay G."/>
            <person name="Grimwood J."/>
            <person name="Hoegger P.J."/>
            <person name="Jain P."/>
            <person name="Kilaru S."/>
            <person name="Labbe J."/>
            <person name="Lin Y.C."/>
            <person name="Legue V."/>
            <person name="Le Tacon F."/>
            <person name="Marmeisse R."/>
            <person name="Melayah D."/>
            <person name="Montanini B."/>
            <person name="Muratet M."/>
            <person name="Nehls U."/>
            <person name="Niculita-Hirzel H."/>
            <person name="Oudot-Le Secq M.P."/>
            <person name="Peter M."/>
            <person name="Quesneville H."/>
            <person name="Rajashekar B."/>
            <person name="Reich M."/>
            <person name="Rouhier N."/>
            <person name="Schmutz J."/>
            <person name="Yin T."/>
            <person name="Chalot M."/>
            <person name="Henrissat B."/>
            <person name="Kuees U."/>
            <person name="Lucas S."/>
            <person name="Van de Peer Y."/>
            <person name="Podila G.K."/>
            <person name="Polle A."/>
            <person name="Pukkila P.J."/>
            <person name="Richardson P.M."/>
            <person name="Rouze P."/>
            <person name="Sanders I.R."/>
            <person name="Stajich J.E."/>
            <person name="Tunlid A."/>
            <person name="Tuskan G."/>
            <person name="Grigoriev I.V."/>
        </authorList>
    </citation>
    <scope>NUCLEOTIDE SEQUENCE [LARGE SCALE GENOMIC DNA]</scope>
    <source>
        <strain evidence="3">S238N-H82 / ATCC MYA-4686</strain>
    </source>
</reference>
<dbReference type="PANTHER" id="PTHR46579:SF1">
    <property type="entry name" value="F5_8 TYPE C DOMAIN-CONTAINING PROTEIN"/>
    <property type="match status" value="1"/>
</dbReference>